<dbReference type="CDD" id="cd00827">
    <property type="entry name" value="init_cond_enzymes"/>
    <property type="match status" value="1"/>
</dbReference>
<organism evidence="6 7">
    <name type="scientific">Methanococcus aeolicus (strain ATCC BAA-1280 / DSM 17508 / OCM 812 / Nankai-3)</name>
    <dbReference type="NCBI Taxonomy" id="419665"/>
    <lineage>
        <taxon>Archaea</taxon>
        <taxon>Methanobacteriati</taxon>
        <taxon>Methanobacteriota</taxon>
        <taxon>Methanomada group</taxon>
        <taxon>Methanococci</taxon>
        <taxon>Methanococcales</taxon>
        <taxon>Methanococcaceae</taxon>
        <taxon>Methanococcus</taxon>
    </lineage>
</organism>
<comment type="catalytic activity">
    <reaction evidence="4">
        <text>acetoacetyl-CoA + acetyl-CoA + H2O = (3S)-3-hydroxy-3-methylglutaryl-CoA + CoA + H(+)</text>
        <dbReference type="Rhea" id="RHEA:10188"/>
        <dbReference type="ChEBI" id="CHEBI:15377"/>
        <dbReference type="ChEBI" id="CHEBI:15378"/>
        <dbReference type="ChEBI" id="CHEBI:43074"/>
        <dbReference type="ChEBI" id="CHEBI:57286"/>
        <dbReference type="ChEBI" id="CHEBI:57287"/>
        <dbReference type="ChEBI" id="CHEBI:57288"/>
        <dbReference type="EC" id="2.3.3.10"/>
    </reaction>
</comment>
<dbReference type="eggNOG" id="arCOG01767">
    <property type="taxonomic scope" value="Archaea"/>
</dbReference>
<feature type="active site" description="Acyl-thioester intermediate" evidence="4">
    <location>
        <position position="113"/>
    </location>
</feature>
<name>A6USZ1_META3</name>
<feature type="domain" description="Beta-ketoacyl-[acyl-carrier-protein] synthase III C-terminal" evidence="5">
    <location>
        <begin position="222"/>
        <end position="301"/>
    </location>
</feature>
<evidence type="ECO:0000259" key="5">
    <source>
        <dbReference type="Pfam" id="PF08541"/>
    </source>
</evidence>
<dbReference type="FunFam" id="3.40.47.10:FF:000046">
    <property type="entry name" value="UPF0219 protein M1627_1703"/>
    <property type="match status" value="1"/>
</dbReference>
<comment type="function">
    <text evidence="4">Catalyzes the condensation of acetyl-CoA with acetoacetyl-CoA to form 3-hydroxy-3-methylglutaryl-CoA (HMG-CoA). Functions in the mevalonate (MVA) pathway leading to isopentenyl diphosphate (IPP), a key precursor for the biosynthesis of isoprenoid compounds that are building blocks of archaeal membrane lipids.</text>
</comment>
<dbReference type="GO" id="GO:0004421">
    <property type="term" value="F:hydroxymethylglutaryl-CoA synthase activity"/>
    <property type="evidence" value="ECO:0007669"/>
    <property type="project" value="UniProtKB-EC"/>
</dbReference>
<proteinExistence type="inferred from homology"/>
<feature type="binding site" evidence="4">
    <location>
        <position position="246"/>
    </location>
    <ligand>
        <name>(3S)-3-hydroxy-3-methylglutaryl-CoA</name>
        <dbReference type="ChEBI" id="CHEBI:43074"/>
    </ligand>
</feature>
<feature type="binding site" evidence="4">
    <location>
        <position position="237"/>
    </location>
    <ligand>
        <name>(3S)-3-hydroxy-3-methylglutaryl-CoA</name>
        <dbReference type="ChEBI" id="CHEBI:43074"/>
    </ligand>
</feature>
<feature type="active site" description="Proton donor/acceptor" evidence="4">
    <location>
        <position position="237"/>
    </location>
</feature>
<comment type="similarity">
    <text evidence="4">Belongs to the thiolase-like superfamily. Archaeal HMG-CoA synthase family.</text>
</comment>
<comment type="subunit">
    <text evidence="4">Interacts with acetoacetyl-CoA thiolase that catalyzes the precedent step in the pathway and with a DUF35 protein. The acetoacetyl-CoA thiolase/HMG-CoA synthase complex channels the intermediate via a fused CoA-binding site, which allows for efficient coupling of the endergonic thiolase reaction with the exergonic HMGCS reaction.</text>
</comment>
<dbReference type="GO" id="GO:0010142">
    <property type="term" value="P:farnesyl diphosphate biosynthetic process, mevalonate pathway"/>
    <property type="evidence" value="ECO:0007669"/>
    <property type="project" value="TreeGrafter"/>
</dbReference>
<feature type="binding site" evidence="4">
    <location>
        <position position="242"/>
    </location>
    <ligand>
        <name>CoA</name>
        <dbReference type="ChEBI" id="CHEBI:57287"/>
        <note>ligand shared with acetoacetyl-CoA thiolase</note>
    </ligand>
</feature>
<gene>
    <name evidence="6" type="ordered locus">Maeo_0020</name>
</gene>
<dbReference type="HAMAP" id="MF_01409">
    <property type="entry name" value="HMG_CoA_synth_arch"/>
    <property type="match status" value="1"/>
</dbReference>
<dbReference type="SUPFAM" id="SSF53901">
    <property type="entry name" value="Thiolase-like"/>
    <property type="match status" value="2"/>
</dbReference>
<dbReference type="AlphaFoldDB" id="A6USZ1"/>
<dbReference type="GeneID" id="5327335"/>
<evidence type="ECO:0000256" key="4">
    <source>
        <dbReference type="HAMAP-Rule" id="MF_01409"/>
    </source>
</evidence>
<protein>
    <recommendedName>
        <fullName evidence="4">Hydroxymethylglutaryl-CoA synthase</fullName>
        <shortName evidence="4">HMG-CoA synthase</shortName>
        <shortName evidence="4">HMGCS</shortName>
        <ecNumber evidence="4">2.3.3.10</ecNumber>
    </recommendedName>
</protein>
<dbReference type="RefSeq" id="WP_011972745.1">
    <property type="nucleotide sequence ID" value="NC_009635.1"/>
</dbReference>
<feature type="active site" description="Proton donor/acceptor" evidence="4">
    <location>
        <position position="81"/>
    </location>
</feature>
<feature type="binding site" evidence="4">
    <location>
        <position position="202"/>
    </location>
    <ligand>
        <name>CoA</name>
        <dbReference type="ChEBI" id="CHEBI:57287"/>
        <note>ligand shared with acetoacetyl-CoA thiolase</note>
    </ligand>
</feature>
<feature type="binding site" evidence="4">
    <location>
        <position position="299"/>
    </location>
    <ligand>
        <name>(3S)-3-hydroxy-3-methylglutaryl-CoA</name>
        <dbReference type="ChEBI" id="CHEBI:43074"/>
    </ligand>
</feature>
<dbReference type="STRING" id="419665.Maeo_0020"/>
<dbReference type="HOGENOM" id="CLU_039592_7_0_2"/>
<dbReference type="InterPro" id="IPR004656">
    <property type="entry name" value="HMG_CoA_Synthase"/>
</dbReference>
<dbReference type="OrthoDB" id="5812at2157"/>
<sequence>MTVGIVGYGSHIPKYRIKVEEIAAVWGKNPESIKNGLIVNEKSLPGPDEDTATIAVESSRRALKRAGIDAKDIGAVYVGSESHPYAVKPTSSIVAEAIGATPDLTAADLEFACKAGTAGIQMCMGLVGSGMIDYGMAVGADTAQGAPGDALEYTAAAGGASYIIGNKKQELIAEINKTYSFTTDTPDFWRREGQSYPKHGGRFTGEPAFFKHVISAAKGMMEKMDTTAKDYDYCVFHQPNGKFYIRAAKMLGFSEEQYKYGLLTPYLGNTYSGAVPLGLSNVLDNAKDGDKIFVVSYGSGSGSDAFDMTVKDRIEEVKDKALKTMEILGNKKYVNYSVYLKYRGGIKL</sequence>
<dbReference type="Pfam" id="PF08541">
    <property type="entry name" value="ACP_syn_III_C"/>
    <property type="match status" value="1"/>
</dbReference>
<dbReference type="NCBIfam" id="TIGR00748">
    <property type="entry name" value="HMG_CoA_syn_Arc"/>
    <property type="match status" value="1"/>
</dbReference>
<keyword evidence="1 4" id="KW-0808">Transferase</keyword>
<comment type="pathway">
    <text evidence="4">Metabolic intermediate biosynthesis; (R)-mevalonate biosynthesis; (R)-mevalonate from acetyl-CoA: step 2/3.</text>
</comment>
<dbReference type="Gene3D" id="3.40.47.10">
    <property type="match status" value="1"/>
</dbReference>
<dbReference type="GO" id="GO:0019287">
    <property type="term" value="P:isopentenyl diphosphate biosynthetic process, mevalonate pathway"/>
    <property type="evidence" value="ECO:0007669"/>
    <property type="project" value="UniProtKB-UniRule"/>
</dbReference>
<feature type="binding site" evidence="4">
    <location>
        <position position="154"/>
    </location>
    <ligand>
        <name>(3S)-3-hydroxy-3-methylglutaryl-CoA</name>
        <dbReference type="ChEBI" id="CHEBI:43074"/>
    </ligand>
</feature>
<evidence type="ECO:0000256" key="1">
    <source>
        <dbReference type="ARBA" id="ARBA00022679"/>
    </source>
</evidence>
<accession>A6USZ1</accession>
<dbReference type="PANTHER" id="PTHR43323:SF2">
    <property type="entry name" value="HYDROXYMETHYLGLUTARYL-COA SYNTHASE"/>
    <property type="match status" value="1"/>
</dbReference>
<reference evidence="6" key="1">
    <citation type="submission" date="2007-06" db="EMBL/GenBank/DDBJ databases">
        <title>Complete sequence of Methanococcus aeolicus Nankai-3.</title>
        <authorList>
            <consortium name="US DOE Joint Genome Institute"/>
            <person name="Copeland A."/>
            <person name="Lucas S."/>
            <person name="Lapidus A."/>
            <person name="Barry K."/>
            <person name="Glavina del Rio T."/>
            <person name="Dalin E."/>
            <person name="Tice H."/>
            <person name="Pitluck S."/>
            <person name="Chain P."/>
            <person name="Malfatti S."/>
            <person name="Shin M."/>
            <person name="Vergez L."/>
            <person name="Schmutz J."/>
            <person name="Larimer F."/>
            <person name="Land M."/>
            <person name="Hauser L."/>
            <person name="Kyrpides N."/>
            <person name="Lykidis A."/>
            <person name="Sieprawska-Lupa M."/>
            <person name="Whitman W.B."/>
            <person name="Richardson P."/>
        </authorList>
    </citation>
    <scope>NUCLEOTIDE SEQUENCE [LARGE SCALE GENOMIC DNA]</scope>
    <source>
        <strain evidence="6">Nankai-3</strain>
    </source>
</reference>
<evidence type="ECO:0000256" key="2">
    <source>
        <dbReference type="ARBA" id="ARBA00023229"/>
    </source>
</evidence>
<dbReference type="InterPro" id="IPR013747">
    <property type="entry name" value="ACP_syn_III_C"/>
</dbReference>
<keyword evidence="2 4" id="KW-0414">Isoprene biosynthesis</keyword>
<feature type="binding site" evidence="4">
    <location>
        <position position="113"/>
    </location>
    <ligand>
        <name>(3S)-3-hydroxy-3-methylglutaryl-CoA</name>
        <dbReference type="ChEBI" id="CHEBI:43074"/>
    </ligand>
</feature>
<comment type="caution">
    <text evidence="4">Lacks conserved residue(s) required for the propagation of feature annotation.</text>
</comment>
<feature type="binding site" evidence="4">
    <location>
        <position position="269"/>
    </location>
    <ligand>
        <name>(3S)-3-hydroxy-3-methylglutaryl-CoA</name>
        <dbReference type="ChEBI" id="CHEBI:43074"/>
    </ligand>
</feature>
<keyword evidence="3 4" id="KW-0012">Acyltransferase</keyword>
<feature type="binding site" evidence="4">
    <location>
        <position position="204"/>
    </location>
    <ligand>
        <name>(3S)-3-hydroxy-3-methylglutaryl-CoA</name>
        <dbReference type="ChEBI" id="CHEBI:43074"/>
    </ligand>
</feature>
<dbReference type="NCBIfam" id="NF003274">
    <property type="entry name" value="PRK04262.1"/>
    <property type="match status" value="1"/>
</dbReference>
<dbReference type="EC" id="2.3.3.10" evidence="4"/>
<evidence type="ECO:0000313" key="6">
    <source>
        <dbReference type="EMBL" id="ABR55613.1"/>
    </source>
</evidence>
<dbReference type="KEGG" id="mae:Maeo_0020"/>
<evidence type="ECO:0000256" key="3">
    <source>
        <dbReference type="ARBA" id="ARBA00023315"/>
    </source>
</evidence>
<dbReference type="InterPro" id="IPR016039">
    <property type="entry name" value="Thiolase-like"/>
</dbReference>
<dbReference type="PANTHER" id="PTHR43323">
    <property type="entry name" value="3-HYDROXY-3-METHYLGLUTARYL COENZYME A SYNTHASE"/>
    <property type="match status" value="1"/>
</dbReference>
<dbReference type="Proteomes" id="UP000001106">
    <property type="component" value="Chromosome"/>
</dbReference>
<keyword evidence="7" id="KW-1185">Reference proteome</keyword>
<dbReference type="GO" id="GO:0003985">
    <property type="term" value="F:acetyl-CoA C-acetyltransferase activity"/>
    <property type="evidence" value="ECO:0007669"/>
    <property type="project" value="UniProtKB-UniRule"/>
</dbReference>
<dbReference type="EMBL" id="CP000743">
    <property type="protein sequence ID" value="ABR55613.1"/>
    <property type="molecule type" value="Genomic_DNA"/>
</dbReference>
<evidence type="ECO:0000313" key="7">
    <source>
        <dbReference type="Proteomes" id="UP000001106"/>
    </source>
</evidence>